<dbReference type="Pfam" id="PF00428">
    <property type="entry name" value="Ribosomal_60s"/>
    <property type="match status" value="1"/>
</dbReference>
<evidence type="ECO:0000313" key="6">
    <source>
        <dbReference type="EMBL" id="KAG7768120.1"/>
    </source>
</evidence>
<evidence type="ECO:0000256" key="3">
    <source>
        <dbReference type="ARBA" id="ARBA00023274"/>
    </source>
</evidence>
<dbReference type="Proteomes" id="UP000738402">
    <property type="component" value="Unassembled WGS sequence"/>
</dbReference>
<dbReference type="GO" id="GO:0022625">
    <property type="term" value="C:cytosolic large ribosomal subunit"/>
    <property type="evidence" value="ECO:0007669"/>
    <property type="project" value="TreeGrafter"/>
</dbReference>
<dbReference type="InterPro" id="IPR038716">
    <property type="entry name" value="P1/P2_N_sf"/>
</dbReference>
<feature type="region of interest" description="Disordered" evidence="4">
    <location>
        <begin position="76"/>
        <end position="108"/>
    </location>
</feature>
<organism evidence="5 8">
    <name type="scientific">Ogataea haglerorum</name>
    <dbReference type="NCBI Taxonomy" id="1937702"/>
    <lineage>
        <taxon>Eukaryota</taxon>
        <taxon>Fungi</taxon>
        <taxon>Dikarya</taxon>
        <taxon>Ascomycota</taxon>
        <taxon>Saccharomycotina</taxon>
        <taxon>Pichiomycetes</taxon>
        <taxon>Pichiales</taxon>
        <taxon>Pichiaceae</taxon>
        <taxon>Ogataea</taxon>
    </lineage>
</organism>
<reference evidence="5 7" key="1">
    <citation type="journal article" date="2021" name="G3 (Bethesda)">
        <title>Genomic diversity, chromosomal rearrangements, and interspecies hybridization in the ogataea polymorpha species complex.</title>
        <authorList>
            <person name="Hanson S.J."/>
            <person name="Cinneide E.O."/>
            <person name="Salzberg L.I."/>
            <person name="Wolfe K.H."/>
            <person name="McGowan J."/>
            <person name="Fitzpatrick D.A."/>
            <person name="Matlin K."/>
        </authorList>
    </citation>
    <scope>NUCLEOTIDE SEQUENCE</scope>
    <source>
        <strain evidence="6">81-436-3</strain>
        <strain evidence="5">83-405-1</strain>
    </source>
</reference>
<keyword evidence="3" id="KW-0687">Ribonucleoprotein</keyword>
<dbReference type="InterPro" id="IPR027534">
    <property type="entry name" value="Ribosomal_P1/P2"/>
</dbReference>
<keyword evidence="7" id="KW-1185">Reference proteome</keyword>
<evidence type="ECO:0000256" key="2">
    <source>
        <dbReference type="ARBA" id="ARBA00022980"/>
    </source>
</evidence>
<evidence type="ECO:0000313" key="8">
    <source>
        <dbReference type="Proteomes" id="UP000738402"/>
    </source>
</evidence>
<dbReference type="CDD" id="cd05831">
    <property type="entry name" value="Ribosomal_P1"/>
    <property type="match status" value="1"/>
</dbReference>
<accession>A0AAN6D6V0</accession>
<dbReference type="Gene3D" id="1.10.10.1410">
    <property type="match status" value="1"/>
</dbReference>
<protein>
    <recommendedName>
        <fullName evidence="9">60S acidic ribosomal protein P1</fullName>
    </recommendedName>
</protein>
<dbReference type="FunFam" id="1.10.10.1410:FF:000002">
    <property type="entry name" value="60S acidic ribosomal protein P2"/>
    <property type="match status" value="1"/>
</dbReference>
<dbReference type="Proteomes" id="UP000697297">
    <property type="component" value="Unassembled WGS sequence"/>
</dbReference>
<dbReference type="PANTHER" id="PTHR45696:SF10">
    <property type="entry name" value="LARGE RIBOSOMAL SUBUNIT PROTEIN P1"/>
    <property type="match status" value="1"/>
</dbReference>
<evidence type="ECO:0008006" key="9">
    <source>
        <dbReference type="Google" id="ProtNLM"/>
    </source>
</evidence>
<name>A0AAN6D6V0_9ASCO</name>
<dbReference type="AlphaFoldDB" id="A0AAN6D6V0"/>
<dbReference type="GO" id="GO:0002181">
    <property type="term" value="P:cytoplasmic translation"/>
    <property type="evidence" value="ECO:0007669"/>
    <property type="project" value="TreeGrafter"/>
</dbReference>
<evidence type="ECO:0000256" key="4">
    <source>
        <dbReference type="SAM" id="MobiDB-lite"/>
    </source>
</evidence>
<dbReference type="GO" id="GO:0043021">
    <property type="term" value="F:ribonucleoprotein complex binding"/>
    <property type="evidence" value="ECO:0007669"/>
    <property type="project" value="TreeGrafter"/>
</dbReference>
<dbReference type="PANTHER" id="PTHR45696">
    <property type="entry name" value="60S ACIDIC RIBOSOMAL PROTEIN P1"/>
    <property type="match status" value="1"/>
</dbReference>
<evidence type="ECO:0000313" key="7">
    <source>
        <dbReference type="Proteomes" id="UP000697297"/>
    </source>
</evidence>
<comment type="caution">
    <text evidence="5">The sequence shown here is derived from an EMBL/GenBank/DDBJ whole genome shotgun (WGS) entry which is preliminary data.</text>
</comment>
<keyword evidence="2" id="KW-0689">Ribosomal protein</keyword>
<dbReference type="GO" id="GO:0003735">
    <property type="term" value="F:structural constituent of ribosome"/>
    <property type="evidence" value="ECO:0007669"/>
    <property type="project" value="InterPro"/>
</dbReference>
<evidence type="ECO:0000313" key="5">
    <source>
        <dbReference type="EMBL" id="KAG7728525.1"/>
    </source>
</evidence>
<dbReference type="EMBL" id="JAHLUH010000004">
    <property type="protein sequence ID" value="KAG7728525.1"/>
    <property type="molecule type" value="Genomic_DNA"/>
</dbReference>
<gene>
    <name evidence="5" type="ORF">KL933_001758</name>
    <name evidence="6" type="ORF">KL946_000938</name>
</gene>
<sequence>MSTESALSYAAIILADSDVEINPENLLKLTSGANIEIDNIWASIYAKALDGQDLKSLLTNFNISAAPAAAAAPGAAAGGAAEAAAEEEKEASAAEEEEDDDMGFGLFD</sequence>
<comment type="similarity">
    <text evidence="1">Belongs to the eukaryotic ribosomal protein P1/P2 family.</text>
</comment>
<proteinExistence type="inferred from homology"/>
<dbReference type="HAMAP" id="MF_01478">
    <property type="entry name" value="Ribosomal_L12_arch"/>
    <property type="match status" value="1"/>
</dbReference>
<dbReference type="EMBL" id="JAHLUN010000002">
    <property type="protein sequence ID" value="KAG7768120.1"/>
    <property type="molecule type" value="Genomic_DNA"/>
</dbReference>
<evidence type="ECO:0000256" key="1">
    <source>
        <dbReference type="ARBA" id="ARBA00005436"/>
    </source>
</evidence>
<dbReference type="GO" id="GO:0006414">
    <property type="term" value="P:translational elongation"/>
    <property type="evidence" value="ECO:0007669"/>
    <property type="project" value="InterPro"/>
</dbReference>
<feature type="compositionally biased region" description="Acidic residues" evidence="4">
    <location>
        <begin position="84"/>
        <end position="102"/>
    </location>
</feature>
<dbReference type="GO" id="GO:0030295">
    <property type="term" value="F:protein kinase activator activity"/>
    <property type="evidence" value="ECO:0007669"/>
    <property type="project" value="TreeGrafter"/>
</dbReference>